<sequence>FGTGFYHVAGFSGRDPRTAVGHCTWLFLAQLDGVLALHDVIMAISWLYSTRLGYETRYMKSSTPGCLACQIARFMLMPCQAGRRWFRPDFPLCIRTRGGRHLTSAHSPRYAVIGGGLAGVAVAWHLLQASSPTKPLSLDLIVQGEGLADGASGAAAGLLHPTSPRGKLMWRGDEAFLATRRLVDVAEAAGRKQIAWRQGVLRLAQTQRQDEQLRAAAETMPSARYVPASHLDAILAGLTEEASAGLGALLFSDGMALDTKGYLDGLWADTQRRARELGTEAVLHENTTVHDLAELNVGKGPYAGIVLAMGAGVADLAGVKDHLPPFMDMVAGISLTLELGAEGWAGAVHPERVHGAEPPTATTAVEPDAHSPDARCAGDLPAHASGWPEGAPSLAAMPYIAAQGSRRCVIGATWDRPAAPDQNPGTAPRTAGELLSQARALWPGLAAWRVAHRAHGTRVVSQRTDHGTPPYGGRLALGPAPALPPVWLMSGLGARGLLYHAWLAQLTAEGVLRGGEEHLPPELLRWRRRGG</sequence>
<protein>
    <recommendedName>
        <fullName evidence="2">FAD dependent oxidoreductase domain-containing protein</fullName>
    </recommendedName>
</protein>
<dbReference type="PANTHER" id="PTHR13847">
    <property type="entry name" value="SARCOSINE DEHYDROGENASE-RELATED"/>
    <property type="match status" value="1"/>
</dbReference>
<proteinExistence type="predicted"/>
<feature type="non-terminal residue" evidence="3">
    <location>
        <position position="1"/>
    </location>
</feature>
<evidence type="ECO:0000259" key="2">
    <source>
        <dbReference type="Pfam" id="PF01266"/>
    </source>
</evidence>
<dbReference type="Gene3D" id="3.30.9.10">
    <property type="entry name" value="D-Amino Acid Oxidase, subunit A, domain 2"/>
    <property type="match status" value="1"/>
</dbReference>
<feature type="domain" description="FAD dependent oxidoreductase" evidence="2">
    <location>
        <begin position="110"/>
        <end position="509"/>
    </location>
</feature>
<dbReference type="Pfam" id="PF01266">
    <property type="entry name" value="DAO"/>
    <property type="match status" value="1"/>
</dbReference>
<feature type="region of interest" description="Disordered" evidence="1">
    <location>
        <begin position="352"/>
        <end position="384"/>
    </location>
</feature>
<dbReference type="SUPFAM" id="SSF51905">
    <property type="entry name" value="FAD/NAD(P)-binding domain"/>
    <property type="match status" value="1"/>
</dbReference>
<dbReference type="AlphaFoldDB" id="A0A1D1ZND4"/>
<dbReference type="Gene3D" id="3.50.50.60">
    <property type="entry name" value="FAD/NAD(P)-binding domain"/>
    <property type="match status" value="1"/>
</dbReference>
<organism evidence="3">
    <name type="scientific">Auxenochlorella protothecoides</name>
    <name type="common">Green microalga</name>
    <name type="synonym">Chlorella protothecoides</name>
    <dbReference type="NCBI Taxonomy" id="3075"/>
    <lineage>
        <taxon>Eukaryota</taxon>
        <taxon>Viridiplantae</taxon>
        <taxon>Chlorophyta</taxon>
        <taxon>core chlorophytes</taxon>
        <taxon>Trebouxiophyceae</taxon>
        <taxon>Chlorellales</taxon>
        <taxon>Chlorellaceae</taxon>
        <taxon>Auxenochlorella</taxon>
    </lineage>
</organism>
<dbReference type="InterPro" id="IPR006076">
    <property type="entry name" value="FAD-dep_OxRdtase"/>
</dbReference>
<evidence type="ECO:0000313" key="3">
    <source>
        <dbReference type="EMBL" id="JAT68361.1"/>
    </source>
</evidence>
<name>A0A1D1ZND4_AUXPR</name>
<gene>
    <name evidence="3" type="ORF">g.12914</name>
</gene>
<accession>A0A1D1ZND4</accession>
<dbReference type="EMBL" id="GDKF01010261">
    <property type="protein sequence ID" value="JAT68361.1"/>
    <property type="molecule type" value="Transcribed_RNA"/>
</dbReference>
<evidence type="ECO:0000256" key="1">
    <source>
        <dbReference type="SAM" id="MobiDB-lite"/>
    </source>
</evidence>
<dbReference type="GO" id="GO:0005737">
    <property type="term" value="C:cytoplasm"/>
    <property type="evidence" value="ECO:0007669"/>
    <property type="project" value="TreeGrafter"/>
</dbReference>
<reference evidence="3" key="1">
    <citation type="submission" date="2015-08" db="EMBL/GenBank/DDBJ databases">
        <authorList>
            <person name="Babu N.S."/>
            <person name="Beckwith C.J."/>
            <person name="Beseler K.G."/>
            <person name="Brison A."/>
            <person name="Carone J.V."/>
            <person name="Caskin T.P."/>
            <person name="Diamond M."/>
            <person name="Durham M.E."/>
            <person name="Foxe J.M."/>
            <person name="Go M."/>
            <person name="Henderson B.A."/>
            <person name="Jones I.B."/>
            <person name="McGettigan J.A."/>
            <person name="Micheletti S.J."/>
            <person name="Nasrallah M.E."/>
            <person name="Ortiz D."/>
            <person name="Piller C.R."/>
            <person name="Privatt S.R."/>
            <person name="Schneider S.L."/>
            <person name="Sharp S."/>
            <person name="Smith T.C."/>
            <person name="Stanton J.D."/>
            <person name="Ullery H.E."/>
            <person name="Wilson R.J."/>
            <person name="Serrano M.G."/>
            <person name="Buck G."/>
            <person name="Lee V."/>
            <person name="Wang Y."/>
            <person name="Carvalho R."/>
            <person name="Voegtly L."/>
            <person name="Shi R."/>
            <person name="Duckworth R."/>
            <person name="Johnson A."/>
            <person name="Loviza R."/>
            <person name="Walstead R."/>
            <person name="Shah Z."/>
            <person name="Kiflezghi M."/>
            <person name="Wade K."/>
            <person name="Ball S.L."/>
            <person name="Bradley K.W."/>
            <person name="Asai D.J."/>
            <person name="Bowman C.A."/>
            <person name="Russell D.A."/>
            <person name="Pope W.H."/>
            <person name="Jacobs-Sera D."/>
            <person name="Hendrix R.W."/>
            <person name="Hatfull G.F."/>
        </authorList>
    </citation>
    <scope>NUCLEOTIDE SEQUENCE</scope>
</reference>
<dbReference type="PANTHER" id="PTHR13847:SF261">
    <property type="entry name" value="FAD-DEPENDENT OXIDOREDUCTASE FAMILY PROTEIN"/>
    <property type="match status" value="1"/>
</dbReference>
<dbReference type="InterPro" id="IPR036188">
    <property type="entry name" value="FAD/NAD-bd_sf"/>
</dbReference>